<organism evidence="1 2">
    <name type="scientific">Xenotaenia resolanae</name>
    <dbReference type="NCBI Taxonomy" id="208358"/>
    <lineage>
        <taxon>Eukaryota</taxon>
        <taxon>Metazoa</taxon>
        <taxon>Chordata</taxon>
        <taxon>Craniata</taxon>
        <taxon>Vertebrata</taxon>
        <taxon>Euteleostomi</taxon>
        <taxon>Actinopterygii</taxon>
        <taxon>Neopterygii</taxon>
        <taxon>Teleostei</taxon>
        <taxon>Neoteleostei</taxon>
        <taxon>Acanthomorphata</taxon>
        <taxon>Ovalentaria</taxon>
        <taxon>Atherinomorphae</taxon>
        <taxon>Cyprinodontiformes</taxon>
        <taxon>Goodeidae</taxon>
        <taxon>Xenotaenia</taxon>
    </lineage>
</organism>
<comment type="caution">
    <text evidence="1">The sequence shown here is derived from an EMBL/GenBank/DDBJ whole genome shotgun (WGS) entry which is preliminary data.</text>
</comment>
<sequence>MGSLLCWAGNDARRDSGDVGGVRRRKVRIRVSESVVQGTVGEQAGRWKWLDTAENSQGIVCLVQLLSSEGGWTGSGNRAANWTWRLQQGAGLDRLLQTRIRDSKTFSTNTVSQRLELPLCGTIR</sequence>
<name>A0ABV0VSC6_9TELE</name>
<reference evidence="1 2" key="1">
    <citation type="submission" date="2021-06" db="EMBL/GenBank/DDBJ databases">
        <authorList>
            <person name="Palmer J.M."/>
        </authorList>
    </citation>
    <scope>NUCLEOTIDE SEQUENCE [LARGE SCALE GENOMIC DNA]</scope>
    <source>
        <strain evidence="1 2">XR_2019</strain>
        <tissue evidence="1">Muscle</tissue>
    </source>
</reference>
<keyword evidence="2" id="KW-1185">Reference proteome</keyword>
<dbReference type="EMBL" id="JAHRIM010002591">
    <property type="protein sequence ID" value="MEQ2259183.1"/>
    <property type="molecule type" value="Genomic_DNA"/>
</dbReference>
<accession>A0ABV0VSC6</accession>
<dbReference type="Proteomes" id="UP001444071">
    <property type="component" value="Unassembled WGS sequence"/>
</dbReference>
<protein>
    <submittedName>
        <fullName evidence="1">Uncharacterized protein</fullName>
    </submittedName>
</protein>
<proteinExistence type="predicted"/>
<evidence type="ECO:0000313" key="2">
    <source>
        <dbReference type="Proteomes" id="UP001444071"/>
    </source>
</evidence>
<evidence type="ECO:0000313" key="1">
    <source>
        <dbReference type="EMBL" id="MEQ2259183.1"/>
    </source>
</evidence>
<gene>
    <name evidence="1" type="ORF">XENORESO_008116</name>
</gene>